<accession>A0A6H0XYD2</accession>
<reference evidence="1 2" key="1">
    <citation type="journal article" date="2016" name="Sci. Rep.">
        <title>Peltaster fructicola genome reveals evolution from an invasive phytopathogen to an ectophytic parasite.</title>
        <authorList>
            <person name="Xu C."/>
            <person name="Chen H."/>
            <person name="Gleason M.L."/>
            <person name="Xu J.R."/>
            <person name="Liu H."/>
            <person name="Zhang R."/>
            <person name="Sun G."/>
        </authorList>
    </citation>
    <scope>NUCLEOTIDE SEQUENCE [LARGE SCALE GENOMIC DNA]</scope>
    <source>
        <strain evidence="1 2">LNHT1506</strain>
    </source>
</reference>
<sequence>MNWTILVALQEQEVERSQTHISEIRLQAAREVLHMLNVAPSFEVQAILTSIRNARPLSLVATDPNLIHGLPIRPIQQWIIPREPRGLPMPIPANSNDGDEGLAPVDTVAQPYWIENVREAMPPAPRPDFSWPAEWS</sequence>
<dbReference type="Proteomes" id="UP000503462">
    <property type="component" value="Chromosome 3"/>
</dbReference>
<keyword evidence="2" id="KW-1185">Reference proteome</keyword>
<proteinExistence type="predicted"/>
<name>A0A6H0XYD2_9PEZI</name>
<dbReference type="EMBL" id="CP051141">
    <property type="protein sequence ID" value="QIW99670.1"/>
    <property type="molecule type" value="Genomic_DNA"/>
</dbReference>
<protein>
    <submittedName>
        <fullName evidence="1">Uncharacterized protein</fullName>
    </submittedName>
</protein>
<gene>
    <name evidence="1" type="ORF">AMS68_005188</name>
</gene>
<dbReference type="AlphaFoldDB" id="A0A6H0XYD2"/>
<organism evidence="1 2">
    <name type="scientific">Peltaster fructicola</name>
    <dbReference type="NCBI Taxonomy" id="286661"/>
    <lineage>
        <taxon>Eukaryota</taxon>
        <taxon>Fungi</taxon>
        <taxon>Dikarya</taxon>
        <taxon>Ascomycota</taxon>
        <taxon>Pezizomycotina</taxon>
        <taxon>Dothideomycetes</taxon>
        <taxon>Dothideomycetes incertae sedis</taxon>
        <taxon>Peltaster</taxon>
    </lineage>
</organism>
<evidence type="ECO:0000313" key="1">
    <source>
        <dbReference type="EMBL" id="QIW99670.1"/>
    </source>
</evidence>
<evidence type="ECO:0000313" key="2">
    <source>
        <dbReference type="Proteomes" id="UP000503462"/>
    </source>
</evidence>